<evidence type="ECO:0000313" key="3">
    <source>
        <dbReference type="Proteomes" id="UP000228934"/>
    </source>
</evidence>
<gene>
    <name evidence="2" type="ORF">AB205_0090760</name>
</gene>
<keyword evidence="3" id="KW-1185">Reference proteome</keyword>
<dbReference type="AlphaFoldDB" id="A0A2G9RXG7"/>
<proteinExistence type="predicted"/>
<evidence type="ECO:0000256" key="1">
    <source>
        <dbReference type="SAM" id="SignalP"/>
    </source>
</evidence>
<name>A0A2G9RXG7_AQUCT</name>
<dbReference type="Proteomes" id="UP000228934">
    <property type="component" value="Unassembled WGS sequence"/>
</dbReference>
<evidence type="ECO:0000313" key="2">
    <source>
        <dbReference type="EMBL" id="PIO32524.1"/>
    </source>
</evidence>
<protein>
    <recommendedName>
        <fullName evidence="4">Secreted protein</fullName>
    </recommendedName>
</protein>
<sequence length="68" mass="7552">MNPCRLLLMIPLSKLSVCDTLSNCPEPAQHTHRLERREGSICSSSCSYPSVSGHPHSNPWCAVPEMCR</sequence>
<accession>A0A2G9RXG7</accession>
<organism evidence="2 3">
    <name type="scientific">Aquarana catesbeiana</name>
    <name type="common">American bullfrog</name>
    <name type="synonym">Rana catesbeiana</name>
    <dbReference type="NCBI Taxonomy" id="8400"/>
    <lineage>
        <taxon>Eukaryota</taxon>
        <taxon>Metazoa</taxon>
        <taxon>Chordata</taxon>
        <taxon>Craniata</taxon>
        <taxon>Vertebrata</taxon>
        <taxon>Euteleostomi</taxon>
        <taxon>Amphibia</taxon>
        <taxon>Batrachia</taxon>
        <taxon>Anura</taxon>
        <taxon>Neobatrachia</taxon>
        <taxon>Ranoidea</taxon>
        <taxon>Ranidae</taxon>
        <taxon>Aquarana</taxon>
    </lineage>
</organism>
<dbReference type="EMBL" id="KV931784">
    <property type="protein sequence ID" value="PIO32524.1"/>
    <property type="molecule type" value="Genomic_DNA"/>
</dbReference>
<evidence type="ECO:0008006" key="4">
    <source>
        <dbReference type="Google" id="ProtNLM"/>
    </source>
</evidence>
<feature type="chain" id="PRO_5013890254" description="Secreted protein" evidence="1">
    <location>
        <begin position="21"/>
        <end position="68"/>
    </location>
</feature>
<reference evidence="3" key="1">
    <citation type="journal article" date="2017" name="Nat. Commun.">
        <title>The North American bullfrog draft genome provides insight into hormonal regulation of long noncoding RNA.</title>
        <authorList>
            <person name="Hammond S.A."/>
            <person name="Warren R.L."/>
            <person name="Vandervalk B.P."/>
            <person name="Kucuk E."/>
            <person name="Khan H."/>
            <person name="Gibb E.A."/>
            <person name="Pandoh P."/>
            <person name="Kirk H."/>
            <person name="Zhao Y."/>
            <person name="Jones M."/>
            <person name="Mungall A.J."/>
            <person name="Coope R."/>
            <person name="Pleasance S."/>
            <person name="Moore R.A."/>
            <person name="Holt R.A."/>
            <person name="Round J.M."/>
            <person name="Ohora S."/>
            <person name="Walle B.V."/>
            <person name="Veldhoen N."/>
            <person name="Helbing C.C."/>
            <person name="Birol I."/>
        </authorList>
    </citation>
    <scope>NUCLEOTIDE SEQUENCE [LARGE SCALE GENOMIC DNA]</scope>
</reference>
<keyword evidence="1" id="KW-0732">Signal</keyword>
<feature type="signal peptide" evidence="1">
    <location>
        <begin position="1"/>
        <end position="20"/>
    </location>
</feature>